<dbReference type="PANTHER" id="PTHR15032">
    <property type="entry name" value="N-ACYL-PHOSPHATIDYLETHANOLAMINE-HYDROLYZING PHOSPHOLIPASE D"/>
    <property type="match status" value="1"/>
</dbReference>
<dbReference type="PANTHER" id="PTHR15032:SF4">
    <property type="entry name" value="N-ACYL-PHOSPHATIDYLETHANOLAMINE-HYDROLYZING PHOSPHOLIPASE D"/>
    <property type="match status" value="1"/>
</dbReference>
<evidence type="ECO:0000313" key="3">
    <source>
        <dbReference type="Proteomes" id="UP000281094"/>
    </source>
</evidence>
<accession>A0A3L7JFJ4</accession>
<dbReference type="AlphaFoldDB" id="A0A3L7JFJ4"/>
<dbReference type="Pfam" id="PF12706">
    <property type="entry name" value="Lactamase_B_2"/>
    <property type="match status" value="1"/>
</dbReference>
<feature type="domain" description="Metallo-beta-lactamase" evidence="1">
    <location>
        <begin position="91"/>
        <end position="291"/>
    </location>
</feature>
<dbReference type="SUPFAM" id="SSF56281">
    <property type="entry name" value="Metallo-hydrolase/oxidoreductase"/>
    <property type="match status" value="1"/>
</dbReference>
<keyword evidence="3" id="KW-1185">Reference proteome</keyword>
<evidence type="ECO:0000313" key="2">
    <source>
        <dbReference type="EMBL" id="RLQ89095.1"/>
    </source>
</evidence>
<gene>
    <name evidence="2" type="ORF">D8780_13435</name>
</gene>
<dbReference type="InterPro" id="IPR036866">
    <property type="entry name" value="RibonucZ/Hydroxyglut_hydro"/>
</dbReference>
<comment type="caution">
    <text evidence="2">The sequence shown here is derived from an EMBL/GenBank/DDBJ whole genome shotgun (WGS) entry which is preliminary data.</text>
</comment>
<sequence>MTWPIRKPNQYYNGPKSDHFDGVEFFNPHDPGLEPLLGQIRRSLTRRPKKWPSRYHPDYLYAHPPERVNGSRLLVTMVGHATVLIQTAGLNLLTDPIWADRCTPIPHFGPKRVSPPGVEFDDLPPVDAVLLTHNHYDHLNAETIRRIQDRDQPLFITSLGNDTILRSIHSDIEAKVGDWGDVIEGPEGLPIHIVRCHHWSGRGIMDKRHALWSSFVIEADGGPIFHVGDSAFAEGRDYQEVGETFGPLRQANLPIGAYMPRWYNEMQHQSPSEAAEGFRLCKAENAIAHHWATFQLTEEGLEDPRDDLNAALKEKGIEVDRFRALDPGEMVEVPELGSGVSKKLSTYRHSAERTEEAAE</sequence>
<reference evidence="2 3" key="1">
    <citation type="submission" date="2018-10" db="EMBL/GenBank/DDBJ databases">
        <title>Notoacmeibacter sp. M2BS9Y-3-1, whole genome shotgun sequence.</title>
        <authorList>
            <person name="Tuo L."/>
        </authorList>
    </citation>
    <scope>NUCLEOTIDE SEQUENCE [LARGE SCALE GENOMIC DNA]</scope>
    <source>
        <strain evidence="2 3">M2BS9Y-3-1</strain>
    </source>
</reference>
<dbReference type="RefSeq" id="WP_121646062.1">
    <property type="nucleotide sequence ID" value="NZ_RCWN01000001.1"/>
</dbReference>
<dbReference type="Gene3D" id="3.60.15.10">
    <property type="entry name" value="Ribonuclease Z/Hydroxyacylglutathione hydrolase-like"/>
    <property type="match status" value="1"/>
</dbReference>
<dbReference type="InterPro" id="IPR001279">
    <property type="entry name" value="Metallo-B-lactamas"/>
</dbReference>
<name>A0A3L7JFJ4_9HYPH</name>
<proteinExistence type="predicted"/>
<organism evidence="2 3">
    <name type="scientific">Notoacmeibacter ruber</name>
    <dbReference type="NCBI Taxonomy" id="2670375"/>
    <lineage>
        <taxon>Bacteria</taxon>
        <taxon>Pseudomonadati</taxon>
        <taxon>Pseudomonadota</taxon>
        <taxon>Alphaproteobacteria</taxon>
        <taxon>Hyphomicrobiales</taxon>
        <taxon>Notoacmeibacteraceae</taxon>
        <taxon>Notoacmeibacter</taxon>
    </lineage>
</organism>
<protein>
    <recommendedName>
        <fullName evidence="1">Metallo-beta-lactamase domain-containing protein</fullName>
    </recommendedName>
</protein>
<dbReference type="GO" id="GO:0005737">
    <property type="term" value="C:cytoplasm"/>
    <property type="evidence" value="ECO:0007669"/>
    <property type="project" value="TreeGrafter"/>
</dbReference>
<evidence type="ECO:0000259" key="1">
    <source>
        <dbReference type="Pfam" id="PF12706"/>
    </source>
</evidence>
<dbReference type="Proteomes" id="UP000281094">
    <property type="component" value="Unassembled WGS sequence"/>
</dbReference>
<dbReference type="EMBL" id="RCWN01000001">
    <property type="protein sequence ID" value="RLQ89095.1"/>
    <property type="molecule type" value="Genomic_DNA"/>
</dbReference>